<evidence type="ECO:0000256" key="10">
    <source>
        <dbReference type="ARBA" id="ARBA00022824"/>
    </source>
</evidence>
<organism evidence="29 30">
    <name type="scientific">Oryzias sinensis</name>
    <name type="common">Chinese medaka</name>
    <dbReference type="NCBI Taxonomy" id="183150"/>
    <lineage>
        <taxon>Eukaryota</taxon>
        <taxon>Metazoa</taxon>
        <taxon>Chordata</taxon>
        <taxon>Craniata</taxon>
        <taxon>Vertebrata</taxon>
        <taxon>Euteleostomi</taxon>
        <taxon>Actinopterygii</taxon>
        <taxon>Neopterygii</taxon>
        <taxon>Teleostei</taxon>
        <taxon>Neoteleostei</taxon>
        <taxon>Acanthomorphata</taxon>
        <taxon>Ovalentaria</taxon>
        <taxon>Atherinomorphae</taxon>
        <taxon>Beloniformes</taxon>
        <taxon>Adrianichthyidae</taxon>
        <taxon>Oryziinae</taxon>
        <taxon>Oryzias</taxon>
    </lineage>
</organism>
<keyword evidence="27" id="KW-0067">ATP-binding</keyword>
<comment type="similarity">
    <text evidence="6">Belongs to the GDA1/CD39 NTPase family.</text>
</comment>
<evidence type="ECO:0000256" key="16">
    <source>
        <dbReference type="ARBA" id="ARBA00042111"/>
    </source>
</evidence>
<evidence type="ECO:0000256" key="28">
    <source>
        <dbReference type="SAM" id="SignalP"/>
    </source>
</evidence>
<keyword evidence="12" id="KW-0460">Magnesium</keyword>
<feature type="chain" id="PRO_5034752320" description="nucleoside diphosphate phosphatase" evidence="28">
    <location>
        <begin position="23"/>
        <end position="461"/>
    </location>
</feature>
<keyword evidence="27" id="KW-0547">Nucleotide-binding</keyword>
<comment type="catalytic activity">
    <reaction evidence="21">
        <text>a ribonucleoside 5'-diphosphate + H2O = a ribonucleoside 5'-phosphate + phosphate + H(+)</text>
        <dbReference type="Rhea" id="RHEA:36799"/>
        <dbReference type="ChEBI" id="CHEBI:15377"/>
        <dbReference type="ChEBI" id="CHEBI:15378"/>
        <dbReference type="ChEBI" id="CHEBI:43474"/>
        <dbReference type="ChEBI" id="CHEBI:57930"/>
        <dbReference type="ChEBI" id="CHEBI:58043"/>
        <dbReference type="EC" id="3.6.1.6"/>
    </reaction>
    <physiologicalReaction direction="left-to-right" evidence="21">
        <dbReference type="Rhea" id="RHEA:36800"/>
    </physiologicalReaction>
</comment>
<dbReference type="Gene3D" id="3.30.420.150">
    <property type="entry name" value="Exopolyphosphatase. Domain 2"/>
    <property type="match status" value="1"/>
</dbReference>
<keyword evidence="8 28" id="KW-0732">Signal</keyword>
<evidence type="ECO:0000256" key="13">
    <source>
        <dbReference type="ARBA" id="ARBA00023157"/>
    </source>
</evidence>
<evidence type="ECO:0000256" key="3">
    <source>
        <dbReference type="ARBA" id="ARBA00004240"/>
    </source>
</evidence>
<proteinExistence type="inferred from homology"/>
<reference evidence="29" key="1">
    <citation type="submission" date="2025-08" db="UniProtKB">
        <authorList>
            <consortium name="Ensembl"/>
        </authorList>
    </citation>
    <scope>IDENTIFICATION</scope>
</reference>
<dbReference type="GeneTree" id="ENSGT01150000286963"/>
<keyword evidence="10" id="KW-0256">Endoplasmic reticulum</keyword>
<evidence type="ECO:0000256" key="5">
    <source>
        <dbReference type="ARBA" id="ARBA00004922"/>
    </source>
</evidence>
<name>A0A8C7WM62_9TELE</name>
<evidence type="ECO:0000256" key="14">
    <source>
        <dbReference type="ARBA" id="ARBA00023180"/>
    </source>
</evidence>
<comment type="catalytic activity">
    <reaction evidence="25">
        <text>IDP + H2O = IMP + phosphate + H(+)</text>
        <dbReference type="Rhea" id="RHEA:35207"/>
        <dbReference type="ChEBI" id="CHEBI:15377"/>
        <dbReference type="ChEBI" id="CHEBI:15378"/>
        <dbReference type="ChEBI" id="CHEBI:43474"/>
        <dbReference type="ChEBI" id="CHEBI:58053"/>
        <dbReference type="ChEBI" id="CHEBI:58280"/>
        <dbReference type="EC" id="3.6.1.6"/>
    </reaction>
    <physiologicalReaction direction="left-to-right" evidence="25">
        <dbReference type="Rhea" id="RHEA:35208"/>
    </physiologicalReaction>
</comment>
<evidence type="ECO:0000256" key="11">
    <source>
        <dbReference type="ARBA" id="ARBA00022837"/>
    </source>
</evidence>
<comment type="pathway">
    <text evidence="5">Protein modification; protein glycosylation.</text>
</comment>
<protein>
    <recommendedName>
        <fullName evidence="15">nucleoside diphosphate phosphatase</fullName>
        <ecNumber evidence="15">3.6.1.6</ecNumber>
    </recommendedName>
    <alternativeName>
        <fullName evidence="16">Guanosine-diphosphatase ENTPD5</fullName>
    </alternativeName>
    <alternativeName>
        <fullName evidence="17">Uridine-diphosphatase ENTPD5</fullName>
    </alternativeName>
</protein>
<keyword evidence="30" id="KW-1185">Reference proteome</keyword>
<keyword evidence="14" id="KW-0325">Glycoprotein</keyword>
<comment type="function">
    <text evidence="18">Hydrolyzes nucleoside diphosphates with a preference for GDP, IDP and UDP compared to ADP and CDP. In the lumen of the endoplasmic reticulum, hydrolyzes UDP that acts as an end-product feedback inhibitor of the UDP-Glc:glycoprotein glucosyltransferases. UMP can be transported back by an UDP-sugar antiporter to the cytosol where it is consumed to regenerate UDP-glucose. Therefore, it positively regulates protein reglucosylation by clearing UDP from the ER lumen and by promoting the regeneration of UDP-glucose. Protein reglucosylation is essential to proper glycoprotein folding and quality control in the ER.</text>
</comment>
<sequence length="461" mass="50292">MKLAASPLLLMVLLAAAGQNQAQLGRSLLDLSSILPALSRPANSSRIFHAVMFDAGSTGTRIHVYTFIQGDSGKRGRPVFEVSSAYACLTVPRVSEPLPVLDNEMFHSVKPGLSAYADAPEVAGHTVRMLLKVAKKTVPHVDWKRTPLVLRATAGLRLLPAERAQALLDQIQLVFDESPFFVPDDGVSIMNGTDEGILAWVSLNFLTGHLKAQSKKTVGILDLGGGSTQITFLPTVRKTIEDAPAADFVARLDFLNTTFELYSHSYLGSGIMAARLSTLGALTTDESEWRVFQSSCLPGKFRDEWSFGGLVYRVSGEPGGPAGYKPCYQEVLKAVKGIIHQPYQLESSGVFYAFSYYYDRAVDAGLIDGLTGGTVQVRDFRKRAKEVCSDMIKNPPASPFLCMDLTYITCLLKDGFGFKESAALQVRLRPTAIKCRHGLDKKQFLLSVLYHRTGQTLASSS</sequence>
<evidence type="ECO:0000256" key="12">
    <source>
        <dbReference type="ARBA" id="ARBA00022842"/>
    </source>
</evidence>
<dbReference type="AlphaFoldDB" id="A0A8C7WM62"/>
<feature type="signal peptide" evidence="28">
    <location>
        <begin position="1"/>
        <end position="22"/>
    </location>
</feature>
<evidence type="ECO:0000256" key="6">
    <source>
        <dbReference type="ARBA" id="ARBA00009283"/>
    </source>
</evidence>
<dbReference type="InterPro" id="IPR000407">
    <property type="entry name" value="GDA1_CD39_NTPase"/>
</dbReference>
<accession>A0A8C7WM62</accession>
<evidence type="ECO:0000256" key="1">
    <source>
        <dbReference type="ARBA" id="ARBA00001913"/>
    </source>
</evidence>
<keyword evidence="13" id="KW-1015">Disulfide bond</keyword>
<evidence type="ECO:0000256" key="23">
    <source>
        <dbReference type="ARBA" id="ARBA00048756"/>
    </source>
</evidence>
<evidence type="ECO:0000256" key="27">
    <source>
        <dbReference type="PIRSR" id="PIRSR600407-2"/>
    </source>
</evidence>
<evidence type="ECO:0000256" key="19">
    <source>
        <dbReference type="ARBA" id="ARBA00046723"/>
    </source>
</evidence>
<dbReference type="Gene3D" id="3.30.420.40">
    <property type="match status" value="1"/>
</dbReference>
<evidence type="ECO:0000256" key="17">
    <source>
        <dbReference type="ARBA" id="ARBA00042507"/>
    </source>
</evidence>
<comment type="catalytic activity">
    <reaction evidence="22">
        <text>UDP + H2O = UMP + phosphate + H(+)</text>
        <dbReference type="Rhea" id="RHEA:64876"/>
        <dbReference type="ChEBI" id="CHEBI:15377"/>
        <dbReference type="ChEBI" id="CHEBI:15378"/>
        <dbReference type="ChEBI" id="CHEBI:43474"/>
        <dbReference type="ChEBI" id="CHEBI:57865"/>
        <dbReference type="ChEBI" id="CHEBI:58223"/>
        <dbReference type="EC" id="3.6.1.6"/>
    </reaction>
    <physiologicalReaction direction="left-to-right" evidence="22">
        <dbReference type="Rhea" id="RHEA:64877"/>
    </physiologicalReaction>
</comment>
<comment type="subunit">
    <text evidence="19">Monomer; active form. Homodimer; disulfide-linked. Homodimers are enzymatically inactive.</text>
</comment>
<feature type="binding site" evidence="27">
    <location>
        <begin position="225"/>
        <end position="229"/>
    </location>
    <ligand>
        <name>ATP</name>
        <dbReference type="ChEBI" id="CHEBI:30616"/>
    </ligand>
</feature>
<keyword evidence="9" id="KW-0378">Hydrolase</keyword>
<comment type="cofactor">
    <cofactor evidence="2">
        <name>Mg(2+)</name>
        <dbReference type="ChEBI" id="CHEBI:18420"/>
    </cofactor>
</comment>
<evidence type="ECO:0000313" key="30">
    <source>
        <dbReference type="Proteomes" id="UP000694383"/>
    </source>
</evidence>
<dbReference type="Pfam" id="PF01150">
    <property type="entry name" value="GDA1_CD39"/>
    <property type="match status" value="1"/>
</dbReference>
<evidence type="ECO:0000256" key="22">
    <source>
        <dbReference type="ARBA" id="ARBA00048075"/>
    </source>
</evidence>
<evidence type="ECO:0000256" key="24">
    <source>
        <dbReference type="ARBA" id="ARBA00049217"/>
    </source>
</evidence>
<comment type="catalytic activity">
    <reaction evidence="20">
        <text>CDP + H2O = CMP + phosphate + H(+)</text>
        <dbReference type="Rhea" id="RHEA:64880"/>
        <dbReference type="ChEBI" id="CHEBI:15377"/>
        <dbReference type="ChEBI" id="CHEBI:15378"/>
        <dbReference type="ChEBI" id="CHEBI:43474"/>
        <dbReference type="ChEBI" id="CHEBI:58069"/>
        <dbReference type="ChEBI" id="CHEBI:60377"/>
        <dbReference type="EC" id="3.6.1.6"/>
    </reaction>
    <physiologicalReaction direction="left-to-right" evidence="20">
        <dbReference type="Rhea" id="RHEA:64881"/>
    </physiologicalReaction>
</comment>
<evidence type="ECO:0000256" key="8">
    <source>
        <dbReference type="ARBA" id="ARBA00022729"/>
    </source>
</evidence>
<comment type="cofactor">
    <cofactor evidence="1">
        <name>Ca(2+)</name>
        <dbReference type="ChEBI" id="CHEBI:29108"/>
    </cofactor>
</comment>
<evidence type="ECO:0000313" key="29">
    <source>
        <dbReference type="Ensembl" id="ENSOSIP00000000368.1"/>
    </source>
</evidence>
<keyword evidence="7" id="KW-0964">Secreted</keyword>
<dbReference type="GO" id="GO:0005524">
    <property type="term" value="F:ATP binding"/>
    <property type="evidence" value="ECO:0007669"/>
    <property type="project" value="UniProtKB-KW"/>
</dbReference>
<dbReference type="GO" id="GO:0017110">
    <property type="term" value="F:nucleoside diphosphate phosphatase activity"/>
    <property type="evidence" value="ECO:0007669"/>
    <property type="project" value="UniProtKB-EC"/>
</dbReference>
<evidence type="ECO:0000256" key="20">
    <source>
        <dbReference type="ARBA" id="ARBA00047813"/>
    </source>
</evidence>
<evidence type="ECO:0000256" key="9">
    <source>
        <dbReference type="ARBA" id="ARBA00022801"/>
    </source>
</evidence>
<comment type="subcellular location">
    <subcellularLocation>
        <location evidence="3">Endoplasmic reticulum</location>
    </subcellularLocation>
    <subcellularLocation>
        <location evidence="4">Secreted</location>
    </subcellularLocation>
</comment>
<evidence type="ECO:0000256" key="2">
    <source>
        <dbReference type="ARBA" id="ARBA00001946"/>
    </source>
</evidence>
<evidence type="ECO:0000256" key="4">
    <source>
        <dbReference type="ARBA" id="ARBA00004613"/>
    </source>
</evidence>
<reference evidence="29" key="2">
    <citation type="submission" date="2025-09" db="UniProtKB">
        <authorList>
            <consortium name="Ensembl"/>
        </authorList>
    </citation>
    <scope>IDENTIFICATION</scope>
</reference>
<dbReference type="PANTHER" id="PTHR11782">
    <property type="entry name" value="ADENOSINE/GUANOSINE DIPHOSPHATASE"/>
    <property type="match status" value="1"/>
</dbReference>
<evidence type="ECO:0000256" key="7">
    <source>
        <dbReference type="ARBA" id="ARBA00022525"/>
    </source>
</evidence>
<dbReference type="EC" id="3.6.1.6" evidence="15"/>
<feature type="active site" description="Proton acceptor" evidence="26">
    <location>
        <position position="195"/>
    </location>
</feature>
<evidence type="ECO:0000256" key="21">
    <source>
        <dbReference type="ARBA" id="ARBA00048053"/>
    </source>
</evidence>
<dbReference type="GO" id="GO:0005783">
    <property type="term" value="C:endoplasmic reticulum"/>
    <property type="evidence" value="ECO:0007669"/>
    <property type="project" value="UniProtKB-SubCell"/>
</dbReference>
<dbReference type="Proteomes" id="UP000694383">
    <property type="component" value="Unplaced"/>
</dbReference>
<comment type="catalytic activity">
    <reaction evidence="23">
        <text>GDP + H2O = GMP + phosphate + H(+)</text>
        <dbReference type="Rhea" id="RHEA:22156"/>
        <dbReference type="ChEBI" id="CHEBI:15377"/>
        <dbReference type="ChEBI" id="CHEBI:15378"/>
        <dbReference type="ChEBI" id="CHEBI:43474"/>
        <dbReference type="ChEBI" id="CHEBI:58115"/>
        <dbReference type="ChEBI" id="CHEBI:58189"/>
        <dbReference type="EC" id="3.6.1.6"/>
    </reaction>
    <physiologicalReaction direction="left-to-right" evidence="23">
        <dbReference type="Rhea" id="RHEA:22157"/>
    </physiologicalReaction>
</comment>
<evidence type="ECO:0000256" key="26">
    <source>
        <dbReference type="PIRSR" id="PIRSR600407-1"/>
    </source>
</evidence>
<dbReference type="Ensembl" id="ENSOSIT00000000386.1">
    <property type="protein sequence ID" value="ENSOSIP00000000368.1"/>
    <property type="gene ID" value="ENSOSIG00000000227.1"/>
</dbReference>
<dbReference type="GO" id="GO:0005576">
    <property type="term" value="C:extracellular region"/>
    <property type="evidence" value="ECO:0007669"/>
    <property type="project" value="UniProtKB-SubCell"/>
</dbReference>
<comment type="catalytic activity">
    <reaction evidence="24">
        <text>ADP + H2O = AMP + phosphate + H(+)</text>
        <dbReference type="Rhea" id="RHEA:61436"/>
        <dbReference type="ChEBI" id="CHEBI:15377"/>
        <dbReference type="ChEBI" id="CHEBI:15378"/>
        <dbReference type="ChEBI" id="CHEBI:43474"/>
        <dbReference type="ChEBI" id="CHEBI:456215"/>
        <dbReference type="ChEBI" id="CHEBI:456216"/>
        <dbReference type="EC" id="3.6.1.6"/>
    </reaction>
    <physiologicalReaction direction="left-to-right" evidence="24">
        <dbReference type="Rhea" id="RHEA:61437"/>
    </physiologicalReaction>
</comment>
<keyword evidence="11" id="KW-0106">Calcium</keyword>
<evidence type="ECO:0000256" key="18">
    <source>
        <dbReference type="ARBA" id="ARBA00045733"/>
    </source>
</evidence>
<dbReference type="PANTHER" id="PTHR11782:SF35">
    <property type="entry name" value="NUCLEOSIDE DIPHOSPHATE PHOSPHATASE ENTPD5"/>
    <property type="match status" value="1"/>
</dbReference>
<evidence type="ECO:0000256" key="25">
    <source>
        <dbReference type="ARBA" id="ARBA00049328"/>
    </source>
</evidence>
<evidence type="ECO:0000256" key="15">
    <source>
        <dbReference type="ARBA" id="ARBA00038863"/>
    </source>
</evidence>